<accession>A0A1G6X5M2</accession>
<evidence type="ECO:0000313" key="2">
    <source>
        <dbReference type="EMBL" id="SDD73364.1"/>
    </source>
</evidence>
<keyword evidence="3" id="KW-1185">Reference proteome</keyword>
<gene>
    <name evidence="2" type="ORF">SAMN05421720_101377</name>
</gene>
<sequence length="412" mass="47088">MTEMPNRPAAAPPEARGPSDSSGMDDQARHRAEQARVIHTINEALSGPVLDVYRSVLPKLKPYSYQDVLASPDLVEGCMVFFEKQPDLFRHLLVDEAGHPVSDETQPLSCGRSIKDIRLLVIRTTAKKYFRTHGDKFGDVKEHSERDDSIVNAKMLDRLFDLVTRLWQGKPLKKPPQKKRKKQKSGADAFYETIAPFLRFRWQVKLIPYYATLPRSLVEELGEGLLRLRRPEDLESLLRIGREDFNEAQRMTGDLSREMLDTEPRAAKGVVHAGQHEYGRLLSSLHEHMGARFWKVFVETSRIDSLRSKNIADIVEMASHLDRMSPESVEGMVSHLERRQIAPFLRAAESVLDPKDFDAVFGIPGNPRLARIFMQKATMLKTDPNEPDDFENRLPVIFKAWRSSPEHFAKNL</sequence>
<dbReference type="Proteomes" id="UP000199412">
    <property type="component" value="Unassembled WGS sequence"/>
</dbReference>
<protein>
    <submittedName>
        <fullName evidence="2">Uncharacterized protein</fullName>
    </submittedName>
</protein>
<evidence type="ECO:0000313" key="3">
    <source>
        <dbReference type="Proteomes" id="UP000199412"/>
    </source>
</evidence>
<dbReference type="EMBL" id="FNAP01000001">
    <property type="protein sequence ID" value="SDD73364.1"/>
    <property type="molecule type" value="Genomic_DNA"/>
</dbReference>
<organism evidence="2 3">
    <name type="scientific">Rhodospira trueperi</name>
    <dbReference type="NCBI Taxonomy" id="69960"/>
    <lineage>
        <taxon>Bacteria</taxon>
        <taxon>Pseudomonadati</taxon>
        <taxon>Pseudomonadota</taxon>
        <taxon>Alphaproteobacteria</taxon>
        <taxon>Rhodospirillales</taxon>
        <taxon>Rhodospirillaceae</taxon>
        <taxon>Rhodospira</taxon>
    </lineage>
</organism>
<dbReference type="RefSeq" id="WP_143027058.1">
    <property type="nucleotide sequence ID" value="NZ_FNAP01000001.1"/>
</dbReference>
<proteinExistence type="predicted"/>
<evidence type="ECO:0000256" key="1">
    <source>
        <dbReference type="SAM" id="MobiDB-lite"/>
    </source>
</evidence>
<reference evidence="2 3" key="1">
    <citation type="submission" date="2016-10" db="EMBL/GenBank/DDBJ databases">
        <authorList>
            <person name="de Groot N.N."/>
        </authorList>
    </citation>
    <scope>NUCLEOTIDE SEQUENCE [LARGE SCALE GENOMIC DNA]</scope>
    <source>
        <strain evidence="2 3">ATCC 700224</strain>
    </source>
</reference>
<dbReference type="STRING" id="69960.SAMN05421720_101377"/>
<dbReference type="OrthoDB" id="7330802at2"/>
<name>A0A1G6X5M2_9PROT</name>
<feature type="region of interest" description="Disordered" evidence="1">
    <location>
        <begin position="1"/>
        <end position="32"/>
    </location>
</feature>
<feature type="compositionally biased region" description="Low complexity" evidence="1">
    <location>
        <begin position="1"/>
        <end position="18"/>
    </location>
</feature>
<dbReference type="AlphaFoldDB" id="A0A1G6X5M2"/>